<comment type="caution">
    <text evidence="2">The sequence shown here is derived from an EMBL/GenBank/DDBJ whole genome shotgun (WGS) entry which is preliminary data.</text>
</comment>
<accession>A0ABC8QP97</accession>
<gene>
    <name evidence="2" type="ORF">ILEXP_LOCUS1458</name>
</gene>
<dbReference type="Proteomes" id="UP001642360">
    <property type="component" value="Unassembled WGS sequence"/>
</dbReference>
<evidence type="ECO:0000313" key="3">
    <source>
        <dbReference type="Proteomes" id="UP001642360"/>
    </source>
</evidence>
<evidence type="ECO:0000313" key="2">
    <source>
        <dbReference type="EMBL" id="CAK9134523.1"/>
    </source>
</evidence>
<organism evidence="2 3">
    <name type="scientific">Ilex paraguariensis</name>
    <name type="common">yerba mate</name>
    <dbReference type="NCBI Taxonomy" id="185542"/>
    <lineage>
        <taxon>Eukaryota</taxon>
        <taxon>Viridiplantae</taxon>
        <taxon>Streptophyta</taxon>
        <taxon>Embryophyta</taxon>
        <taxon>Tracheophyta</taxon>
        <taxon>Spermatophyta</taxon>
        <taxon>Magnoliopsida</taxon>
        <taxon>eudicotyledons</taxon>
        <taxon>Gunneridae</taxon>
        <taxon>Pentapetalae</taxon>
        <taxon>asterids</taxon>
        <taxon>campanulids</taxon>
        <taxon>Aquifoliales</taxon>
        <taxon>Aquifoliaceae</taxon>
        <taxon>Ilex</taxon>
    </lineage>
</organism>
<feature type="compositionally biased region" description="Basic and acidic residues" evidence="1">
    <location>
        <begin position="12"/>
        <end position="28"/>
    </location>
</feature>
<proteinExistence type="predicted"/>
<evidence type="ECO:0000256" key="1">
    <source>
        <dbReference type="SAM" id="MobiDB-lite"/>
    </source>
</evidence>
<sequence length="131" mass="14526">MRVFRKKNGRVVADEKRRKGGHELKRDEKKAVVARKSRGFSFGVPALGAAVVVVQKTSSPFSDCMLCCGCRSCWLLSRRGAGKPKAVNHRFVRNTLANGVTLVEIMINRSPCSRARHLHLQRPICPPSSLS</sequence>
<feature type="region of interest" description="Disordered" evidence="1">
    <location>
        <begin position="1"/>
        <end position="28"/>
    </location>
</feature>
<name>A0ABC8QP97_9AQUA</name>
<protein>
    <submittedName>
        <fullName evidence="2">Uncharacterized protein</fullName>
    </submittedName>
</protein>
<keyword evidence="3" id="KW-1185">Reference proteome</keyword>
<dbReference type="EMBL" id="CAUOFW020000460">
    <property type="protein sequence ID" value="CAK9134523.1"/>
    <property type="molecule type" value="Genomic_DNA"/>
</dbReference>
<dbReference type="AlphaFoldDB" id="A0ABC8QP97"/>
<reference evidence="2 3" key="1">
    <citation type="submission" date="2024-02" db="EMBL/GenBank/DDBJ databases">
        <authorList>
            <person name="Vignale AGUSTIN F."/>
            <person name="Sosa J E."/>
            <person name="Modenutti C."/>
        </authorList>
    </citation>
    <scope>NUCLEOTIDE SEQUENCE [LARGE SCALE GENOMIC DNA]</scope>
</reference>